<comment type="caution">
    <text evidence="1">The sequence shown here is derived from an EMBL/GenBank/DDBJ whole genome shotgun (WGS) entry which is preliminary data.</text>
</comment>
<dbReference type="Proteomes" id="UP001152888">
    <property type="component" value="Unassembled WGS sequence"/>
</dbReference>
<keyword evidence="2" id="KW-1185">Reference proteome</keyword>
<accession>A0A9P0P8V4</accession>
<name>A0A9P0P8V4_ACAOB</name>
<sequence length="154" mass="17203">MLFLLFSGRVRCSTGLCQFSRKPDCGWAPGSPDGARTRTAARRRADGFIIRRARRLFASFTFRDNCGVARFLALQAVSCPQTACLASAQDIREYISLRKPQRHSTGFLITEQRSCVITKGKSKSSKKLGATGTTAAQPCKLYSLLRVKFQQRKY</sequence>
<reference evidence="1" key="1">
    <citation type="submission" date="2022-03" db="EMBL/GenBank/DDBJ databases">
        <authorList>
            <person name="Sayadi A."/>
        </authorList>
    </citation>
    <scope>NUCLEOTIDE SEQUENCE</scope>
</reference>
<evidence type="ECO:0000313" key="1">
    <source>
        <dbReference type="EMBL" id="CAH1975714.1"/>
    </source>
</evidence>
<proteinExistence type="predicted"/>
<evidence type="ECO:0000313" key="2">
    <source>
        <dbReference type="Proteomes" id="UP001152888"/>
    </source>
</evidence>
<dbReference type="AlphaFoldDB" id="A0A9P0P8V4"/>
<organism evidence="1 2">
    <name type="scientific">Acanthoscelides obtectus</name>
    <name type="common">Bean weevil</name>
    <name type="synonym">Bruchus obtectus</name>
    <dbReference type="NCBI Taxonomy" id="200917"/>
    <lineage>
        <taxon>Eukaryota</taxon>
        <taxon>Metazoa</taxon>
        <taxon>Ecdysozoa</taxon>
        <taxon>Arthropoda</taxon>
        <taxon>Hexapoda</taxon>
        <taxon>Insecta</taxon>
        <taxon>Pterygota</taxon>
        <taxon>Neoptera</taxon>
        <taxon>Endopterygota</taxon>
        <taxon>Coleoptera</taxon>
        <taxon>Polyphaga</taxon>
        <taxon>Cucujiformia</taxon>
        <taxon>Chrysomeloidea</taxon>
        <taxon>Chrysomelidae</taxon>
        <taxon>Bruchinae</taxon>
        <taxon>Bruchini</taxon>
        <taxon>Acanthoscelides</taxon>
    </lineage>
</organism>
<gene>
    <name evidence="1" type="ORF">ACAOBT_LOCUS11750</name>
</gene>
<dbReference type="EMBL" id="CAKOFQ010006838">
    <property type="protein sequence ID" value="CAH1975714.1"/>
    <property type="molecule type" value="Genomic_DNA"/>
</dbReference>
<protein>
    <submittedName>
        <fullName evidence="1">Uncharacterized protein</fullName>
    </submittedName>
</protein>